<protein>
    <submittedName>
        <fullName evidence="1">S8 family peptidase</fullName>
    </submittedName>
</protein>
<reference evidence="1" key="1">
    <citation type="submission" date="2021-11" db="EMBL/GenBank/DDBJ databases">
        <title>Study of the species diversity of bacterial strains isolated from a unique natural object - Shulgan-Tash cave (Bashkiria).</title>
        <authorList>
            <person name="Sazanova A.L."/>
            <person name="Chirak E.R."/>
            <person name="Safronova V.I."/>
        </authorList>
    </citation>
    <scope>NUCLEOTIDE SEQUENCE</scope>
    <source>
        <strain evidence="1">P1</strain>
    </source>
</reference>
<accession>A0AC61U3J4</accession>
<proteinExistence type="predicted"/>
<evidence type="ECO:0000313" key="2">
    <source>
        <dbReference type="Proteomes" id="UP001059663"/>
    </source>
</evidence>
<sequence length="121" mass="12606">MRRARSSRTAASSRARRSAGTTSTTGGTSMAAPHATGVAALIISRYGKVMGTSGFGMKPDTVASVLMDSARNTPCPEPRLYDYPAPIPAGYNAECVGDDDFNGFYGDGIIDARAAVAKKKL</sequence>
<dbReference type="Proteomes" id="UP001059663">
    <property type="component" value="Chromosome"/>
</dbReference>
<gene>
    <name evidence="1" type="ORF">LP422_18295</name>
</gene>
<organism evidence="1 2">
    <name type="scientific">Janibacter limosus</name>
    <dbReference type="NCBI Taxonomy" id="53458"/>
    <lineage>
        <taxon>Bacteria</taxon>
        <taxon>Bacillati</taxon>
        <taxon>Actinomycetota</taxon>
        <taxon>Actinomycetes</taxon>
        <taxon>Micrococcales</taxon>
        <taxon>Intrasporangiaceae</taxon>
        <taxon>Janibacter</taxon>
    </lineage>
</organism>
<dbReference type="EMBL" id="CP087977">
    <property type="protein sequence ID" value="UUZ44367.1"/>
    <property type="molecule type" value="Genomic_DNA"/>
</dbReference>
<evidence type="ECO:0000313" key="1">
    <source>
        <dbReference type="EMBL" id="UUZ44367.1"/>
    </source>
</evidence>
<name>A0AC61U3J4_9MICO</name>